<accession>G6F3D5</accession>
<evidence type="ECO:0000313" key="1">
    <source>
        <dbReference type="EMBL" id="EHD12965.1"/>
    </source>
</evidence>
<dbReference type="Proteomes" id="UP000005939">
    <property type="component" value="Unassembled WGS sequence"/>
</dbReference>
<dbReference type="AlphaFoldDB" id="G6F3D5"/>
<comment type="caution">
    <text evidence="1">The sequence shown here is derived from an EMBL/GenBank/DDBJ whole genome shotgun (WGS) entry which is preliminary data.</text>
</comment>
<protein>
    <recommendedName>
        <fullName evidence="3">Papain-like cysteine peptidase</fullName>
    </recommendedName>
</protein>
<organism evidence="1 2">
    <name type="scientific">Commensalibacter intestini A911</name>
    <dbReference type="NCBI Taxonomy" id="1088868"/>
    <lineage>
        <taxon>Bacteria</taxon>
        <taxon>Pseudomonadati</taxon>
        <taxon>Pseudomonadota</taxon>
        <taxon>Alphaproteobacteria</taxon>
        <taxon>Acetobacterales</taxon>
        <taxon>Acetobacteraceae</taxon>
    </lineage>
</organism>
<gene>
    <name evidence="1" type="ORF">CIN_21310</name>
</gene>
<reference evidence="1 2" key="1">
    <citation type="submission" date="2011-10" db="EMBL/GenBank/DDBJ databases">
        <title>Genome Sequence of Commensalibacter intestini A911, isolated from Drosophila gut.</title>
        <authorList>
            <person name="Lee W.-J."/>
            <person name="Kim E.-K."/>
        </authorList>
    </citation>
    <scope>NUCLEOTIDE SEQUENCE [LARGE SCALE GENOMIC DNA]</scope>
    <source>
        <strain evidence="1 2">A911</strain>
    </source>
</reference>
<name>G6F3D5_9PROT</name>
<dbReference type="PATRIC" id="fig|1088868.3.peg.2135"/>
<evidence type="ECO:0000313" key="2">
    <source>
        <dbReference type="Proteomes" id="UP000005939"/>
    </source>
</evidence>
<proteinExistence type="predicted"/>
<dbReference type="EMBL" id="AGFR01000014">
    <property type="protein sequence ID" value="EHD12965.1"/>
    <property type="molecule type" value="Genomic_DNA"/>
</dbReference>
<dbReference type="OrthoDB" id="9133362at2"/>
<evidence type="ECO:0008006" key="3">
    <source>
        <dbReference type="Google" id="ProtNLM"/>
    </source>
</evidence>
<dbReference type="RefSeq" id="WP_008855120.1">
    <property type="nucleotide sequence ID" value="NZ_AGFR01000014.1"/>
</dbReference>
<dbReference type="STRING" id="1088868.CIN_21310"/>
<sequence length="214" mass="25526">MNEIELSRFESIGNNCEFAFFLRQNQIEIGSLFRWTLIHNFTSIVNLLSANFDSLYLYENLQPTYRNMIRDKHYNIDFHTEMFSEQKEGQWEWCYDETKNYEIYLKEKEKISYLVDKFKKSMQDFQKIFVMKQNERPTLGAAYELSQLMKKHGNASVLCVEETTVPQQCGKVYALTDNLYLGFVDHFAPYDKADHVSLFWNEIVENTLHLIDEN</sequence>